<evidence type="ECO:0000313" key="1">
    <source>
        <dbReference type="EMBL" id="MST58845.1"/>
    </source>
</evidence>
<evidence type="ECO:0000313" key="2">
    <source>
        <dbReference type="Proteomes" id="UP000476055"/>
    </source>
</evidence>
<sequence>MRFFVMCPANIATGGTELLHQFCSLLTKKGIENYIVYIGGDGIFPTPERFFKYNVKYVSEYVDAEDSILVLPETQVQLVDTCKKGIVMIWWLSVDHYFMSYNIEKERTDIFGLCTRKNVIHYVQSYYAEKFLKHEWKIKECYYLQDYINDDIVELAKNNQEAYERKNYVLYNPKKGYNRIKPLIEASASRTDIKWIPLINYSPQEITLLMLNAKVYIDFGYHPGKDRIPREAAISGCCVITNRMGSAQYREDVNIPDEYRIENQEDTATVLDKIYDLIDNYDSRRSLYDDYRNIIVHEKQKFENDLHEMIERMEILTKNRQTSSEMFDMEQYESIIDTMYQTSLQIERNFADLGRENSGNRKDTINALLEIDSIINLMKEAVYSFINEIV</sequence>
<keyword evidence="2" id="KW-1185">Reference proteome</keyword>
<dbReference type="Proteomes" id="UP000476055">
    <property type="component" value="Unassembled WGS sequence"/>
</dbReference>
<proteinExistence type="predicted"/>
<dbReference type="RefSeq" id="WP_154497389.1">
    <property type="nucleotide sequence ID" value="NZ_VUMU01000016.1"/>
</dbReference>
<reference evidence="1 2" key="1">
    <citation type="submission" date="2019-08" db="EMBL/GenBank/DDBJ databases">
        <title>In-depth cultivation of the pig gut microbiome towards novel bacterial diversity and tailored functional studies.</title>
        <authorList>
            <person name="Wylensek D."/>
            <person name="Hitch T.C.A."/>
            <person name="Clavel T."/>
        </authorList>
    </citation>
    <scope>NUCLEOTIDE SEQUENCE [LARGE SCALE GENOMIC DNA]</scope>
    <source>
        <strain evidence="1 2">WCA3-601-WT-6H</strain>
    </source>
</reference>
<comment type="caution">
    <text evidence="1">The sequence shown here is derived from an EMBL/GenBank/DDBJ whole genome shotgun (WGS) entry which is preliminary data.</text>
</comment>
<accession>A0A6L5YKM8</accession>
<gene>
    <name evidence="1" type="ORF">FYJ59_11460</name>
</gene>
<organism evidence="1 2">
    <name type="scientific">Waltera intestinalis</name>
    <dbReference type="NCBI Taxonomy" id="2606635"/>
    <lineage>
        <taxon>Bacteria</taxon>
        <taxon>Bacillati</taxon>
        <taxon>Bacillota</taxon>
        <taxon>Clostridia</taxon>
        <taxon>Lachnospirales</taxon>
        <taxon>Lachnospiraceae</taxon>
        <taxon>Waltera</taxon>
    </lineage>
</organism>
<protein>
    <submittedName>
        <fullName evidence="1">UDP-galactopyranose mutase</fullName>
    </submittedName>
</protein>
<dbReference type="AlphaFoldDB" id="A0A6L5YKM8"/>
<name>A0A6L5YKM8_9FIRM</name>
<dbReference type="EMBL" id="VUMU01000016">
    <property type="protein sequence ID" value="MST58845.1"/>
    <property type="molecule type" value="Genomic_DNA"/>
</dbReference>